<dbReference type="AlphaFoldDB" id="A0A4R5TTP1"/>
<accession>A0A4R5TTP1</accession>
<keyword evidence="1" id="KW-0812">Transmembrane</keyword>
<evidence type="ECO:0000313" key="3">
    <source>
        <dbReference type="EMBL" id="TDK24378.1"/>
    </source>
</evidence>
<keyword evidence="4" id="KW-1185">Reference proteome</keyword>
<dbReference type="Pfam" id="PF09832">
    <property type="entry name" value="DUF2059"/>
    <property type="match status" value="1"/>
</dbReference>
<feature type="transmembrane region" description="Helical" evidence="1">
    <location>
        <begin position="23"/>
        <end position="43"/>
    </location>
</feature>
<comment type="caution">
    <text evidence="3">The sequence shown here is derived from an EMBL/GenBank/DDBJ whole genome shotgun (WGS) entry which is preliminary data.</text>
</comment>
<evidence type="ECO:0000259" key="2">
    <source>
        <dbReference type="Pfam" id="PF09832"/>
    </source>
</evidence>
<keyword evidence="1" id="KW-0472">Membrane</keyword>
<proteinExistence type="predicted"/>
<protein>
    <submittedName>
        <fullName evidence="3">DUF2059 domain-containing protein</fullName>
    </submittedName>
</protein>
<feature type="domain" description="DUF2059" evidence="2">
    <location>
        <begin position="124"/>
        <end position="161"/>
    </location>
</feature>
<evidence type="ECO:0000256" key="1">
    <source>
        <dbReference type="SAM" id="Phobius"/>
    </source>
</evidence>
<dbReference type="EMBL" id="SMTF01000005">
    <property type="protein sequence ID" value="TDK24378.1"/>
    <property type="molecule type" value="Genomic_DNA"/>
</dbReference>
<sequence length="327" mass="34864">MVSLARSSHIDALTGEGGVMGSVFGHAMVVAVLAAGGLVPAMATERTAGERLTDISGFRESYQSGEDVCLERMAGIDPGQELAGNPDLLGGIVPSDPEWDAAWPLYLDLSRSVCQQDIDAAAAVFAQTLDAELSEGDLHALVAFYQTGLGQNYRAASLVANTATYRMLMESASSNANYAAFGEAIAGLVAARTAPPTKEPSQKTAIALPDADAAVALSDRAMRAVVEGRVADALEMVKPHTTTPDAQFDALLEQLEQQGPNIAARFGASDGYELLRNDTIGDSLVRPVFLHRFDNSAMIWLFTWYRGTQGWVMTGVRYADDVSLLFR</sequence>
<dbReference type="OrthoDB" id="6365263at2"/>
<reference evidence="3 4" key="1">
    <citation type="submission" date="2019-03" db="EMBL/GenBank/DDBJ databases">
        <title>Luteimonas zhaokaii sp.nov., isolated from the rectal contents of Plateau pika in Yushu, Qinghai Province, China.</title>
        <authorList>
            <person name="Zhang G."/>
        </authorList>
    </citation>
    <scope>NUCLEOTIDE SEQUENCE [LARGE SCALE GENOMIC DNA]</scope>
    <source>
        <strain evidence="3 4">B9</strain>
    </source>
</reference>
<evidence type="ECO:0000313" key="4">
    <source>
        <dbReference type="Proteomes" id="UP000294796"/>
    </source>
</evidence>
<keyword evidence="1" id="KW-1133">Transmembrane helix</keyword>
<gene>
    <name evidence="3" type="ORF">E2F46_08840</name>
</gene>
<name>A0A4R5TTP1_9GAMM</name>
<organism evidence="3 4">
    <name type="scientific">Luteimonas aestuarii</name>
    <dbReference type="NCBI Taxonomy" id="453837"/>
    <lineage>
        <taxon>Bacteria</taxon>
        <taxon>Pseudomonadati</taxon>
        <taxon>Pseudomonadota</taxon>
        <taxon>Gammaproteobacteria</taxon>
        <taxon>Lysobacterales</taxon>
        <taxon>Lysobacteraceae</taxon>
        <taxon>Luteimonas</taxon>
    </lineage>
</organism>
<dbReference type="Proteomes" id="UP000294796">
    <property type="component" value="Unassembled WGS sequence"/>
</dbReference>
<dbReference type="InterPro" id="IPR018637">
    <property type="entry name" value="DUF2059"/>
</dbReference>